<dbReference type="EMBL" id="KN818265">
    <property type="protein sequence ID" value="KIL62915.1"/>
    <property type="molecule type" value="Genomic_DNA"/>
</dbReference>
<dbReference type="OrthoDB" id="3243310at2759"/>
<evidence type="ECO:0000313" key="3">
    <source>
        <dbReference type="Proteomes" id="UP000054549"/>
    </source>
</evidence>
<name>A0A0C2SIB9_AMAMK</name>
<feature type="region of interest" description="Disordered" evidence="1">
    <location>
        <begin position="1"/>
        <end position="42"/>
    </location>
</feature>
<dbReference type="HOGENOM" id="CLU_1959021_0_0_1"/>
<accession>A0A0C2SIB9</accession>
<protein>
    <submittedName>
        <fullName evidence="2">Uncharacterized protein</fullName>
    </submittedName>
</protein>
<evidence type="ECO:0000256" key="1">
    <source>
        <dbReference type="SAM" id="MobiDB-lite"/>
    </source>
</evidence>
<evidence type="ECO:0000313" key="2">
    <source>
        <dbReference type="EMBL" id="KIL62915.1"/>
    </source>
</evidence>
<dbReference type="Proteomes" id="UP000054549">
    <property type="component" value="Unassembled WGS sequence"/>
</dbReference>
<reference evidence="2 3" key="1">
    <citation type="submission" date="2014-04" db="EMBL/GenBank/DDBJ databases">
        <title>Evolutionary Origins and Diversification of the Mycorrhizal Mutualists.</title>
        <authorList>
            <consortium name="DOE Joint Genome Institute"/>
            <consortium name="Mycorrhizal Genomics Consortium"/>
            <person name="Kohler A."/>
            <person name="Kuo A."/>
            <person name="Nagy L.G."/>
            <person name="Floudas D."/>
            <person name="Copeland A."/>
            <person name="Barry K.W."/>
            <person name="Cichocki N."/>
            <person name="Veneault-Fourrey C."/>
            <person name="LaButti K."/>
            <person name="Lindquist E.A."/>
            <person name="Lipzen A."/>
            <person name="Lundell T."/>
            <person name="Morin E."/>
            <person name="Murat C."/>
            <person name="Riley R."/>
            <person name="Ohm R."/>
            <person name="Sun H."/>
            <person name="Tunlid A."/>
            <person name="Henrissat B."/>
            <person name="Grigoriev I.V."/>
            <person name="Hibbett D.S."/>
            <person name="Martin F."/>
        </authorList>
    </citation>
    <scope>NUCLEOTIDE SEQUENCE [LARGE SCALE GENOMIC DNA]</scope>
    <source>
        <strain evidence="2 3">Koide BX008</strain>
    </source>
</reference>
<keyword evidence="3" id="KW-1185">Reference proteome</keyword>
<dbReference type="AlphaFoldDB" id="A0A0C2SIB9"/>
<gene>
    <name evidence="2" type="ORF">M378DRAFT_12551</name>
</gene>
<dbReference type="InParanoid" id="A0A0C2SIB9"/>
<proteinExistence type="predicted"/>
<organism evidence="2 3">
    <name type="scientific">Amanita muscaria (strain Koide BX008)</name>
    <dbReference type="NCBI Taxonomy" id="946122"/>
    <lineage>
        <taxon>Eukaryota</taxon>
        <taxon>Fungi</taxon>
        <taxon>Dikarya</taxon>
        <taxon>Basidiomycota</taxon>
        <taxon>Agaricomycotina</taxon>
        <taxon>Agaricomycetes</taxon>
        <taxon>Agaricomycetidae</taxon>
        <taxon>Agaricales</taxon>
        <taxon>Pluteineae</taxon>
        <taxon>Amanitaceae</taxon>
        <taxon>Amanita</taxon>
    </lineage>
</organism>
<sequence>MENEVGELGGSGAGLPEPGQTNGPDYDSGRITGPLEQTTHDPLSIYQRTPVLSRSPAMHQLKATCRGVAQHQRPPRARKVPIIKHIFGRWRSDGRSSKSPEGNLRRALDGLDVLTSRERNRPRTALWK</sequence>